<evidence type="ECO:0000313" key="2">
    <source>
        <dbReference type="Proteomes" id="UP001204144"/>
    </source>
</evidence>
<name>A0AAE3KUW2_9BACT</name>
<evidence type="ECO:0008006" key="3">
    <source>
        <dbReference type="Google" id="ProtNLM"/>
    </source>
</evidence>
<protein>
    <recommendedName>
        <fullName evidence="3">Outer membrane protein beta-barrel domain-containing protein</fullName>
    </recommendedName>
</protein>
<dbReference type="AlphaFoldDB" id="A0AAE3KUW2"/>
<dbReference type="RefSeq" id="WP_255039061.1">
    <property type="nucleotide sequence ID" value="NZ_RJUF01000182.1"/>
</dbReference>
<dbReference type="EMBL" id="RJUF01000182">
    <property type="protein sequence ID" value="MCP9765369.1"/>
    <property type="molecule type" value="Genomic_DNA"/>
</dbReference>
<keyword evidence="2" id="KW-1185">Reference proteome</keyword>
<proteinExistence type="predicted"/>
<comment type="caution">
    <text evidence="1">The sequence shown here is derived from an EMBL/GenBank/DDBJ whole genome shotgun (WGS) entry which is preliminary data.</text>
</comment>
<reference evidence="1 2" key="1">
    <citation type="submission" date="2018-11" db="EMBL/GenBank/DDBJ databases">
        <title>Novel bacteria species description.</title>
        <authorList>
            <person name="Han J.-H."/>
        </authorList>
    </citation>
    <scope>NUCLEOTIDE SEQUENCE [LARGE SCALE GENOMIC DNA]</scope>
    <source>
        <strain evidence="1 2">KCTC23259</strain>
    </source>
</reference>
<accession>A0AAE3KUW2</accession>
<dbReference type="Proteomes" id="UP001204144">
    <property type="component" value="Unassembled WGS sequence"/>
</dbReference>
<organism evidence="1 2">
    <name type="scientific">Lacihabitans soyangensis</name>
    <dbReference type="NCBI Taxonomy" id="869394"/>
    <lineage>
        <taxon>Bacteria</taxon>
        <taxon>Pseudomonadati</taxon>
        <taxon>Bacteroidota</taxon>
        <taxon>Cytophagia</taxon>
        <taxon>Cytophagales</taxon>
        <taxon>Leadbetterellaceae</taxon>
        <taxon>Lacihabitans</taxon>
    </lineage>
</organism>
<gene>
    <name evidence="1" type="ORF">EGI31_20740</name>
</gene>
<sequence>MKRILILLLLSSKVFAQEEAKDVIYKGFYNLSFLVKSPVGRFKDAISSDFSKLNSSGLSISYLTNPRIKVGELSTLLIGGEVGFVGNRQNKFFQPATSGDFFMNHRQAWANLRFRYLPNLAIKKVIPYLDGGLGPKFYFSRMMENVGEDEIYKVYGFTSTTLSYNLEAGASYKISGEKRPFSYLEFGLGYSQANSLKIIDRERVGFLSNFDVIDPKKSVRPQDFYLKIGITSYL</sequence>
<evidence type="ECO:0000313" key="1">
    <source>
        <dbReference type="EMBL" id="MCP9765369.1"/>
    </source>
</evidence>